<proteinExistence type="predicted"/>
<gene>
    <name evidence="2" type="ORF">JNW91_15815</name>
</gene>
<accession>A0ABS1XVA2</accession>
<dbReference type="InterPro" id="IPR054212">
    <property type="entry name" value="DUF6919"/>
</dbReference>
<evidence type="ECO:0000313" key="3">
    <source>
        <dbReference type="Proteomes" id="UP000601027"/>
    </source>
</evidence>
<organism evidence="2 3">
    <name type="scientific">Micromonospora parastrephiae</name>
    <dbReference type="NCBI Taxonomy" id="2806101"/>
    <lineage>
        <taxon>Bacteria</taxon>
        <taxon>Bacillati</taxon>
        <taxon>Actinomycetota</taxon>
        <taxon>Actinomycetes</taxon>
        <taxon>Micromonosporales</taxon>
        <taxon>Micromonosporaceae</taxon>
        <taxon>Micromonospora</taxon>
    </lineage>
</organism>
<name>A0ABS1XVA2_9ACTN</name>
<dbReference type="RefSeq" id="WP_203176026.1">
    <property type="nucleotide sequence ID" value="NZ_JAEVHM010000068.1"/>
</dbReference>
<reference evidence="2 3" key="1">
    <citation type="submission" date="2021-01" db="EMBL/GenBank/DDBJ databases">
        <title>Draft genome sequence of Micromonospora sp. strain STR1_7.</title>
        <authorList>
            <person name="Karlyshev A."/>
            <person name="Jawad R."/>
        </authorList>
    </citation>
    <scope>NUCLEOTIDE SEQUENCE [LARGE SCALE GENOMIC DNA]</scope>
    <source>
        <strain evidence="2 3">STR1-7</strain>
    </source>
</reference>
<comment type="caution">
    <text evidence="2">The sequence shown here is derived from an EMBL/GenBank/DDBJ whole genome shotgun (WGS) entry which is preliminary data.</text>
</comment>
<keyword evidence="3" id="KW-1185">Reference proteome</keyword>
<dbReference type="Proteomes" id="UP000601027">
    <property type="component" value="Unassembled WGS sequence"/>
</dbReference>
<evidence type="ECO:0000313" key="2">
    <source>
        <dbReference type="EMBL" id="MBM0233202.1"/>
    </source>
</evidence>
<dbReference type="Pfam" id="PF21897">
    <property type="entry name" value="DUF6919"/>
    <property type="match status" value="1"/>
</dbReference>
<protein>
    <recommendedName>
        <fullName evidence="1">DUF6919 domain-containing protein</fullName>
    </recommendedName>
</protein>
<dbReference type="EMBL" id="JAEVHM010000068">
    <property type="protein sequence ID" value="MBM0233202.1"/>
    <property type="molecule type" value="Genomic_DNA"/>
</dbReference>
<evidence type="ECO:0000259" key="1">
    <source>
        <dbReference type="Pfam" id="PF21897"/>
    </source>
</evidence>
<sequence length="180" mass="19364">MTLTWDNAKSLAELGELTARWLTGDLDETPTHGGPPDEETGPLVPLLAAVNRAGFVTDFSQPGEIDSGWQQRASVCGYCDDATLDRLITAFTPTDLVLLHERTDSGIRLPVTLNLGTAHTWVGGSPGVDYWDDQCSPATVRLLAGCWYVTLVDPIWGRDDHLWPTLAAALNLPAPVAAGQ</sequence>
<feature type="domain" description="DUF6919" evidence="1">
    <location>
        <begin position="4"/>
        <end position="170"/>
    </location>
</feature>